<dbReference type="Pfam" id="PF12779">
    <property type="entry name" value="WXXGXW"/>
    <property type="match status" value="1"/>
</dbReference>
<accession>A0A7S7NUV5</accession>
<dbReference type="Proteomes" id="UP000593892">
    <property type="component" value="Chromosome"/>
</dbReference>
<dbReference type="InterPro" id="IPR024447">
    <property type="entry name" value="YXWGXW_rpt"/>
</dbReference>
<evidence type="ECO:0000256" key="1">
    <source>
        <dbReference type="SAM" id="SignalP"/>
    </source>
</evidence>
<dbReference type="EMBL" id="CP063849">
    <property type="protein sequence ID" value="QOY90163.1"/>
    <property type="molecule type" value="Genomic_DNA"/>
</dbReference>
<proteinExistence type="predicted"/>
<dbReference type="AlphaFoldDB" id="A0A7S7NUV5"/>
<sequence>MQFKRLTALFFAGALAFSAAAADISIRIAPPRARVEHRTSSPGRNFVWISGYQRWDGHGYDWSPGRWEQRPRPNARWQAHKWKHQRDGWVLVEGHWR</sequence>
<reference evidence="2 3" key="1">
    <citation type="submission" date="2020-10" db="EMBL/GenBank/DDBJ databases">
        <title>Complete genome sequence of Paludibaculum fermentans P105T, a facultatively anaerobic acidobacterium capable of dissimilatory Fe(III) reduction.</title>
        <authorList>
            <person name="Dedysh S.N."/>
            <person name="Beletsky A.V."/>
            <person name="Kulichevskaya I.S."/>
            <person name="Mardanov A.V."/>
            <person name="Ravin N.V."/>
        </authorList>
    </citation>
    <scope>NUCLEOTIDE SEQUENCE [LARGE SCALE GENOMIC DNA]</scope>
    <source>
        <strain evidence="2 3">P105</strain>
    </source>
</reference>
<feature type="chain" id="PRO_5032971892" evidence="1">
    <location>
        <begin position="22"/>
        <end position="97"/>
    </location>
</feature>
<gene>
    <name evidence="2" type="ORF">IRI77_09480</name>
</gene>
<organism evidence="2 3">
    <name type="scientific">Paludibaculum fermentans</name>
    <dbReference type="NCBI Taxonomy" id="1473598"/>
    <lineage>
        <taxon>Bacteria</taxon>
        <taxon>Pseudomonadati</taxon>
        <taxon>Acidobacteriota</taxon>
        <taxon>Terriglobia</taxon>
        <taxon>Bryobacterales</taxon>
        <taxon>Bryobacteraceae</taxon>
        <taxon>Paludibaculum</taxon>
    </lineage>
</organism>
<evidence type="ECO:0000313" key="3">
    <source>
        <dbReference type="Proteomes" id="UP000593892"/>
    </source>
</evidence>
<evidence type="ECO:0000313" key="2">
    <source>
        <dbReference type="EMBL" id="QOY90163.1"/>
    </source>
</evidence>
<keyword evidence="3" id="KW-1185">Reference proteome</keyword>
<name>A0A7S7NUV5_PALFE</name>
<keyword evidence="1" id="KW-0732">Signal</keyword>
<dbReference type="KEGG" id="pfer:IRI77_09480"/>
<protein>
    <submittedName>
        <fullName evidence="2">YXWGXW repeat-containing protein</fullName>
    </submittedName>
</protein>
<feature type="signal peptide" evidence="1">
    <location>
        <begin position="1"/>
        <end position="21"/>
    </location>
</feature>